<keyword evidence="4 6" id="KW-0720">Serine protease</keyword>
<feature type="active site" evidence="6">
    <location>
        <position position="151"/>
    </location>
</feature>
<evidence type="ECO:0000256" key="1">
    <source>
        <dbReference type="ARBA" id="ARBA00022670"/>
    </source>
</evidence>
<evidence type="ECO:0000313" key="9">
    <source>
        <dbReference type="Proteomes" id="UP000189670"/>
    </source>
</evidence>
<keyword evidence="2" id="KW-0547">Nucleotide-binding</keyword>
<comment type="catalytic activity">
    <reaction evidence="6">
        <text>Hydrolysis of proteins in presence of ATP.</text>
        <dbReference type="EC" id="3.4.21.53"/>
    </reaction>
</comment>
<dbReference type="SUPFAM" id="SSF52540">
    <property type="entry name" value="P-loop containing nucleoside triphosphate hydrolases"/>
    <property type="match status" value="1"/>
</dbReference>
<dbReference type="InterPro" id="IPR014721">
    <property type="entry name" value="Ribsml_uS5_D2-typ_fold_subgr"/>
</dbReference>
<evidence type="ECO:0000256" key="6">
    <source>
        <dbReference type="PROSITE-ProRule" id="PRU01122"/>
    </source>
</evidence>
<dbReference type="Pfam" id="PF05362">
    <property type="entry name" value="Lon_C"/>
    <property type="match status" value="1"/>
</dbReference>
<evidence type="ECO:0000256" key="5">
    <source>
        <dbReference type="ARBA" id="ARBA00022840"/>
    </source>
</evidence>
<keyword evidence="3 6" id="KW-0378">Hydrolase</keyword>
<dbReference type="SUPFAM" id="SSF54211">
    <property type="entry name" value="Ribosomal protein S5 domain 2-like"/>
    <property type="match status" value="1"/>
</dbReference>
<evidence type="ECO:0000313" key="8">
    <source>
        <dbReference type="EMBL" id="ETR68661.1"/>
    </source>
</evidence>
<dbReference type="InterPro" id="IPR027417">
    <property type="entry name" value="P-loop_NTPase"/>
</dbReference>
<comment type="similarity">
    <text evidence="6">Belongs to the peptidase S16 family.</text>
</comment>
<evidence type="ECO:0000256" key="3">
    <source>
        <dbReference type="ARBA" id="ARBA00022801"/>
    </source>
</evidence>
<dbReference type="EC" id="3.4.21.53" evidence="6"/>
<protein>
    <recommendedName>
        <fullName evidence="6">endopeptidase La</fullName>
        <ecNumber evidence="6">3.4.21.53</ecNumber>
    </recommendedName>
</protein>
<sequence length="250" mass="27888">MLLIITEYTDEAGVRNLEREIGRIFRKIARKIAENEKGHFRITRQNLHNYLGPPKFIPEFEQDENEIGITTGLAWTYTGGEPLYVEATVLRGKGDIQLTGQLGDVMQESAKAAMTYARANQKRFKLKSTFFDNNDFHIHVPSGGVPKDGPSAGIAIATSIISLLTKRPVKRDVAMTGEITLRGRVLPVGGIKEKAIGGLRARVKTIIIPKKNQKDLVEVPAMARRKIKFVLVSHMDEIIDIALEKTFTHS</sequence>
<keyword evidence="5" id="KW-0067">ATP-binding</keyword>
<dbReference type="Proteomes" id="UP000189670">
    <property type="component" value="Unassembled WGS sequence"/>
</dbReference>
<evidence type="ECO:0000256" key="2">
    <source>
        <dbReference type="ARBA" id="ARBA00022741"/>
    </source>
</evidence>
<dbReference type="InterPro" id="IPR027065">
    <property type="entry name" value="Lon_Prtase"/>
</dbReference>
<feature type="domain" description="Lon proteolytic" evidence="7">
    <location>
        <begin position="64"/>
        <end position="245"/>
    </location>
</feature>
<feature type="active site" evidence="6">
    <location>
        <position position="194"/>
    </location>
</feature>
<dbReference type="PROSITE" id="PS51786">
    <property type="entry name" value="LON_PROTEOLYTIC"/>
    <property type="match status" value="1"/>
</dbReference>
<gene>
    <name evidence="8" type="ORF">OMM_04433</name>
</gene>
<dbReference type="Gene3D" id="1.10.8.60">
    <property type="match status" value="1"/>
</dbReference>
<dbReference type="InterPro" id="IPR008268">
    <property type="entry name" value="Peptidase_S16_AS"/>
</dbReference>
<name>A0A1V1P1H6_9BACT</name>
<proteinExistence type="inferred from homology"/>
<organism evidence="8 9">
    <name type="scientific">Candidatus Magnetoglobus multicellularis str. Araruama</name>
    <dbReference type="NCBI Taxonomy" id="890399"/>
    <lineage>
        <taxon>Bacteria</taxon>
        <taxon>Pseudomonadati</taxon>
        <taxon>Thermodesulfobacteriota</taxon>
        <taxon>Desulfobacteria</taxon>
        <taxon>Desulfobacterales</taxon>
        <taxon>Desulfobacteraceae</taxon>
        <taxon>Candidatus Magnetoglobus</taxon>
    </lineage>
</organism>
<dbReference type="Pfam" id="PF22667">
    <property type="entry name" value="Lon_lid"/>
    <property type="match status" value="1"/>
</dbReference>
<keyword evidence="1 6" id="KW-0645">Protease</keyword>
<dbReference type="InterPro" id="IPR054594">
    <property type="entry name" value="Lon_lid"/>
</dbReference>
<comment type="caution">
    <text evidence="8">The sequence shown here is derived from an EMBL/GenBank/DDBJ whole genome shotgun (WGS) entry which is preliminary data.</text>
</comment>
<dbReference type="PRINTS" id="PR00830">
    <property type="entry name" value="ENDOLAPTASE"/>
</dbReference>
<dbReference type="Gene3D" id="3.30.230.10">
    <property type="match status" value="1"/>
</dbReference>
<dbReference type="GO" id="GO:0004176">
    <property type="term" value="F:ATP-dependent peptidase activity"/>
    <property type="evidence" value="ECO:0007669"/>
    <property type="project" value="UniProtKB-UniRule"/>
</dbReference>
<dbReference type="GO" id="GO:0006508">
    <property type="term" value="P:proteolysis"/>
    <property type="evidence" value="ECO:0007669"/>
    <property type="project" value="UniProtKB-KW"/>
</dbReference>
<dbReference type="GO" id="GO:0030163">
    <property type="term" value="P:protein catabolic process"/>
    <property type="evidence" value="ECO:0007669"/>
    <property type="project" value="InterPro"/>
</dbReference>
<dbReference type="AlphaFoldDB" id="A0A1V1P1H6"/>
<dbReference type="InterPro" id="IPR020568">
    <property type="entry name" value="Ribosomal_Su5_D2-typ_SF"/>
</dbReference>
<dbReference type="InterPro" id="IPR008269">
    <property type="entry name" value="Lon_proteolytic"/>
</dbReference>
<reference evidence="9" key="1">
    <citation type="submission" date="2012-11" db="EMBL/GenBank/DDBJ databases">
        <authorList>
            <person name="Lucero-Rivera Y.E."/>
            <person name="Tovar-Ramirez D."/>
        </authorList>
    </citation>
    <scope>NUCLEOTIDE SEQUENCE [LARGE SCALE GENOMIC DNA]</scope>
    <source>
        <strain evidence="9">Araruama</strain>
    </source>
</reference>
<dbReference type="EMBL" id="ATBP01000869">
    <property type="protein sequence ID" value="ETR68661.1"/>
    <property type="molecule type" value="Genomic_DNA"/>
</dbReference>
<dbReference type="PROSITE" id="PS01046">
    <property type="entry name" value="LON_SER"/>
    <property type="match status" value="1"/>
</dbReference>
<dbReference type="GO" id="GO:0005524">
    <property type="term" value="F:ATP binding"/>
    <property type="evidence" value="ECO:0007669"/>
    <property type="project" value="UniProtKB-KW"/>
</dbReference>
<evidence type="ECO:0000259" key="7">
    <source>
        <dbReference type="PROSITE" id="PS51786"/>
    </source>
</evidence>
<dbReference type="GO" id="GO:0004252">
    <property type="term" value="F:serine-type endopeptidase activity"/>
    <property type="evidence" value="ECO:0007669"/>
    <property type="project" value="UniProtKB-UniRule"/>
</dbReference>
<accession>A0A1V1P1H6</accession>
<dbReference type="PANTHER" id="PTHR10046">
    <property type="entry name" value="ATP DEPENDENT LON PROTEASE FAMILY MEMBER"/>
    <property type="match status" value="1"/>
</dbReference>
<evidence type="ECO:0000256" key="4">
    <source>
        <dbReference type="ARBA" id="ARBA00022825"/>
    </source>
</evidence>